<dbReference type="STRING" id="74649.A0A2P6RUV8"/>
<dbReference type="SUPFAM" id="SSF56112">
    <property type="entry name" value="Protein kinase-like (PK-like)"/>
    <property type="match status" value="1"/>
</dbReference>
<dbReference type="PANTHER" id="PTHR27005">
    <property type="entry name" value="WALL-ASSOCIATED RECEPTOR KINASE-LIKE 21"/>
    <property type="match status" value="1"/>
</dbReference>
<evidence type="ECO:0000256" key="1">
    <source>
        <dbReference type="ARBA" id="ARBA00022741"/>
    </source>
</evidence>
<dbReference type="Pfam" id="PF07714">
    <property type="entry name" value="PK_Tyr_Ser-Thr"/>
    <property type="match status" value="1"/>
</dbReference>
<sequence>MFSLASPMYLPVPFILGCYFFLSLLLYVLLGIYSSVKKNIFIHLKFKLFKKNGGLLLEQHIANSHGPGAGCTKIFTAEELVMEIIFAQEKVLVEEGQIECFINEIITLAHINHQNVIKFLGCCLETEAPILVYEFTSNGTLFDYIHDWKNGKVSMPHWDILMEIASESAAGLAYLHSSSIIHGNVKSSNILLTDCLAKVAGFGPPSLVPSNESQISTLVQRTLGYLDPEYFVTGQLTDKSDVYSFGVVLVEILTGEKPISFNRPENQRIITCLFLLSMDQQNSLFQILAPQVKEENKEQVRAVAELAKQCLKLSSAERPTMEEVAGELKRLSLLSDTYLTVHVS</sequence>
<dbReference type="GO" id="GO:0004674">
    <property type="term" value="F:protein serine/threonine kinase activity"/>
    <property type="evidence" value="ECO:0007669"/>
    <property type="project" value="TreeGrafter"/>
</dbReference>
<keyword evidence="2" id="KW-0067">ATP-binding</keyword>
<protein>
    <recommendedName>
        <fullName evidence="4">Protein kinase domain-containing protein</fullName>
    </recommendedName>
</protein>
<dbReference type="FunFam" id="1.10.510.10:FF:000084">
    <property type="entry name" value="Wall-associated receptor kinase 2"/>
    <property type="match status" value="1"/>
</dbReference>
<dbReference type="InterPro" id="IPR045274">
    <property type="entry name" value="WAK-like"/>
</dbReference>
<dbReference type="PROSITE" id="PS50011">
    <property type="entry name" value="PROTEIN_KINASE_DOM"/>
    <property type="match status" value="1"/>
</dbReference>
<keyword evidence="3" id="KW-0472">Membrane</keyword>
<feature type="transmembrane region" description="Helical" evidence="3">
    <location>
        <begin position="12"/>
        <end position="36"/>
    </location>
</feature>
<dbReference type="InterPro" id="IPR001245">
    <property type="entry name" value="Ser-Thr/Tyr_kinase_cat_dom"/>
</dbReference>
<evidence type="ECO:0000256" key="2">
    <source>
        <dbReference type="ARBA" id="ARBA00022840"/>
    </source>
</evidence>
<reference evidence="5 6" key="1">
    <citation type="journal article" date="2018" name="Nat. Genet.">
        <title>The Rosa genome provides new insights in the design of modern roses.</title>
        <authorList>
            <person name="Bendahmane M."/>
        </authorList>
    </citation>
    <scope>NUCLEOTIDE SEQUENCE [LARGE SCALE GENOMIC DNA]</scope>
    <source>
        <strain evidence="6">cv. Old Blush</strain>
    </source>
</reference>
<evidence type="ECO:0000259" key="4">
    <source>
        <dbReference type="PROSITE" id="PS50011"/>
    </source>
</evidence>
<evidence type="ECO:0000313" key="6">
    <source>
        <dbReference type="Proteomes" id="UP000238479"/>
    </source>
</evidence>
<keyword evidence="6" id="KW-1185">Reference proteome</keyword>
<dbReference type="GO" id="GO:0005886">
    <property type="term" value="C:plasma membrane"/>
    <property type="evidence" value="ECO:0007669"/>
    <property type="project" value="TreeGrafter"/>
</dbReference>
<keyword evidence="1" id="KW-0547">Nucleotide-binding</keyword>
<dbReference type="InterPro" id="IPR011009">
    <property type="entry name" value="Kinase-like_dom_sf"/>
</dbReference>
<dbReference type="AlphaFoldDB" id="A0A2P6RUV8"/>
<accession>A0A2P6RUV8</accession>
<dbReference type="InterPro" id="IPR000719">
    <property type="entry name" value="Prot_kinase_dom"/>
</dbReference>
<comment type="caution">
    <text evidence="5">The sequence shown here is derived from an EMBL/GenBank/DDBJ whole genome shotgun (WGS) entry which is preliminary data.</text>
</comment>
<dbReference type="Gene3D" id="1.10.510.10">
    <property type="entry name" value="Transferase(Phosphotransferase) domain 1"/>
    <property type="match status" value="1"/>
</dbReference>
<dbReference type="EMBL" id="PDCK01000040">
    <property type="protein sequence ID" value="PRQ50203.1"/>
    <property type="molecule type" value="Genomic_DNA"/>
</dbReference>
<feature type="domain" description="Protein kinase" evidence="4">
    <location>
        <begin position="22"/>
        <end position="339"/>
    </location>
</feature>
<dbReference type="Proteomes" id="UP000238479">
    <property type="component" value="Chromosome 2"/>
</dbReference>
<dbReference type="OMA" id="QIECFIN"/>
<keyword evidence="5" id="KW-0808">Transferase</keyword>
<keyword evidence="3" id="KW-1133">Transmembrane helix</keyword>
<gene>
    <name evidence="5" type="ORF">RchiOBHm_Chr2g0130571</name>
</gene>
<evidence type="ECO:0000313" key="5">
    <source>
        <dbReference type="EMBL" id="PRQ50203.1"/>
    </source>
</evidence>
<dbReference type="Gramene" id="PRQ50203">
    <property type="protein sequence ID" value="PRQ50203"/>
    <property type="gene ID" value="RchiOBHm_Chr2g0130571"/>
</dbReference>
<organism evidence="5 6">
    <name type="scientific">Rosa chinensis</name>
    <name type="common">China rose</name>
    <dbReference type="NCBI Taxonomy" id="74649"/>
    <lineage>
        <taxon>Eukaryota</taxon>
        <taxon>Viridiplantae</taxon>
        <taxon>Streptophyta</taxon>
        <taxon>Embryophyta</taxon>
        <taxon>Tracheophyta</taxon>
        <taxon>Spermatophyta</taxon>
        <taxon>Magnoliopsida</taxon>
        <taxon>eudicotyledons</taxon>
        <taxon>Gunneridae</taxon>
        <taxon>Pentapetalae</taxon>
        <taxon>rosids</taxon>
        <taxon>fabids</taxon>
        <taxon>Rosales</taxon>
        <taxon>Rosaceae</taxon>
        <taxon>Rosoideae</taxon>
        <taxon>Rosoideae incertae sedis</taxon>
        <taxon>Rosa</taxon>
    </lineage>
</organism>
<dbReference type="GO" id="GO:0007166">
    <property type="term" value="P:cell surface receptor signaling pathway"/>
    <property type="evidence" value="ECO:0007669"/>
    <property type="project" value="InterPro"/>
</dbReference>
<evidence type="ECO:0000256" key="3">
    <source>
        <dbReference type="SAM" id="Phobius"/>
    </source>
</evidence>
<dbReference type="PANTHER" id="PTHR27005:SF468">
    <property type="entry name" value="OS01G0310500 PROTEIN"/>
    <property type="match status" value="1"/>
</dbReference>
<name>A0A2P6RUV8_ROSCH</name>
<proteinExistence type="predicted"/>
<keyword evidence="3" id="KW-0812">Transmembrane</keyword>
<dbReference type="GO" id="GO:0005524">
    <property type="term" value="F:ATP binding"/>
    <property type="evidence" value="ECO:0007669"/>
    <property type="project" value="UniProtKB-KW"/>
</dbReference>
<dbReference type="Gene3D" id="3.30.200.20">
    <property type="entry name" value="Phosphorylase Kinase, domain 1"/>
    <property type="match status" value="1"/>
</dbReference>